<dbReference type="Proteomes" id="UP001141806">
    <property type="component" value="Unassembled WGS sequence"/>
</dbReference>
<dbReference type="SMART" id="SM00233">
    <property type="entry name" value="PH"/>
    <property type="match status" value="1"/>
</dbReference>
<dbReference type="InterPro" id="IPR000408">
    <property type="entry name" value="Reg_chr_condens"/>
</dbReference>
<keyword evidence="11" id="KW-1185">Reference proteome</keyword>
<dbReference type="SUPFAM" id="SSF50729">
    <property type="entry name" value="PH domain-like"/>
    <property type="match status" value="1"/>
</dbReference>
<dbReference type="Gene3D" id="3.30.40.10">
    <property type="entry name" value="Zinc/RING finger domain, C3HC4 (zinc finger)"/>
    <property type="match status" value="1"/>
</dbReference>
<feature type="coiled-coil region" evidence="7">
    <location>
        <begin position="864"/>
        <end position="933"/>
    </location>
</feature>
<dbReference type="PROSITE" id="PS50178">
    <property type="entry name" value="ZF_FYVE"/>
    <property type="match status" value="1"/>
</dbReference>
<feature type="repeat" description="RCC1" evidence="6">
    <location>
        <begin position="433"/>
        <end position="484"/>
    </location>
</feature>
<reference evidence="10" key="1">
    <citation type="journal article" date="2023" name="Plant J.">
        <title>The genome of the king protea, Protea cynaroides.</title>
        <authorList>
            <person name="Chang J."/>
            <person name="Duong T.A."/>
            <person name="Schoeman C."/>
            <person name="Ma X."/>
            <person name="Roodt D."/>
            <person name="Barker N."/>
            <person name="Li Z."/>
            <person name="Van de Peer Y."/>
            <person name="Mizrachi E."/>
        </authorList>
    </citation>
    <scope>NUCLEOTIDE SEQUENCE</scope>
    <source>
        <tissue evidence="10">Young leaves</tissue>
    </source>
</reference>
<evidence type="ECO:0000256" key="5">
    <source>
        <dbReference type="PROSITE-ProRule" id="PRU00091"/>
    </source>
</evidence>
<organism evidence="10 11">
    <name type="scientific">Protea cynaroides</name>
    <dbReference type="NCBI Taxonomy" id="273540"/>
    <lineage>
        <taxon>Eukaryota</taxon>
        <taxon>Viridiplantae</taxon>
        <taxon>Streptophyta</taxon>
        <taxon>Embryophyta</taxon>
        <taxon>Tracheophyta</taxon>
        <taxon>Spermatophyta</taxon>
        <taxon>Magnoliopsida</taxon>
        <taxon>Proteales</taxon>
        <taxon>Proteaceae</taxon>
        <taxon>Protea</taxon>
    </lineage>
</organism>
<evidence type="ECO:0000259" key="9">
    <source>
        <dbReference type="PROSITE" id="PS51514"/>
    </source>
</evidence>
<dbReference type="InterPro" id="IPR000306">
    <property type="entry name" value="Znf_FYVE"/>
</dbReference>
<feature type="repeat" description="RCC1" evidence="6">
    <location>
        <begin position="548"/>
        <end position="599"/>
    </location>
</feature>
<dbReference type="InterPro" id="IPR011993">
    <property type="entry name" value="PH-like_dom_sf"/>
</dbReference>
<evidence type="ECO:0000256" key="6">
    <source>
        <dbReference type="PROSITE-ProRule" id="PRU00235"/>
    </source>
</evidence>
<evidence type="ECO:0000256" key="3">
    <source>
        <dbReference type="ARBA" id="ARBA00022771"/>
    </source>
</evidence>
<keyword evidence="4" id="KW-0862">Zinc</keyword>
<dbReference type="OrthoDB" id="5981550at2759"/>
<keyword evidence="7" id="KW-0175">Coiled coil</keyword>
<keyword evidence="2" id="KW-0677">Repeat</keyword>
<dbReference type="Gene3D" id="2.30.29.30">
    <property type="entry name" value="Pleckstrin-homology domain (PH domain)/Phosphotyrosine-binding domain (PTB)"/>
    <property type="match status" value="1"/>
</dbReference>
<dbReference type="InterPro" id="IPR013591">
    <property type="entry name" value="Brevis_radix_dom"/>
</dbReference>
<feature type="repeat" description="RCC1" evidence="6">
    <location>
        <begin position="326"/>
        <end position="377"/>
    </location>
</feature>
<feature type="domain" description="BRX" evidence="9">
    <location>
        <begin position="1038"/>
        <end position="1093"/>
    </location>
</feature>
<dbReference type="PROSITE" id="PS50012">
    <property type="entry name" value="RCC1_3"/>
    <property type="match status" value="6"/>
</dbReference>
<dbReference type="PROSITE" id="PS51514">
    <property type="entry name" value="BRX"/>
    <property type="match status" value="1"/>
</dbReference>
<dbReference type="PRINTS" id="PR00633">
    <property type="entry name" value="RCCNDNSATION"/>
</dbReference>
<dbReference type="AlphaFoldDB" id="A0A9Q0QV77"/>
<evidence type="ECO:0000313" key="11">
    <source>
        <dbReference type="Proteomes" id="UP001141806"/>
    </source>
</evidence>
<feature type="domain" description="FYVE-type" evidence="8">
    <location>
        <begin position="656"/>
        <end position="718"/>
    </location>
</feature>
<dbReference type="InterPro" id="IPR001849">
    <property type="entry name" value="PH_domain"/>
</dbReference>
<feature type="repeat" description="RCC1" evidence="6">
    <location>
        <begin position="600"/>
        <end position="651"/>
    </location>
</feature>
<dbReference type="SMART" id="SM00064">
    <property type="entry name" value="FYVE"/>
    <property type="match status" value="1"/>
</dbReference>
<dbReference type="Pfam" id="PF08381">
    <property type="entry name" value="BRX"/>
    <property type="match status" value="1"/>
</dbReference>
<dbReference type="InterPro" id="IPR058923">
    <property type="entry name" value="RCC1-like_dom"/>
</dbReference>
<keyword evidence="3 5" id="KW-0863">Zinc-finger</keyword>
<keyword evidence="1" id="KW-0479">Metal-binding</keyword>
<feature type="repeat" description="RCC1" evidence="6">
    <location>
        <begin position="496"/>
        <end position="547"/>
    </location>
</feature>
<evidence type="ECO:0000256" key="2">
    <source>
        <dbReference type="ARBA" id="ARBA00022737"/>
    </source>
</evidence>
<dbReference type="PANTHER" id="PTHR22870">
    <property type="entry name" value="REGULATOR OF CHROMOSOME CONDENSATION"/>
    <property type="match status" value="1"/>
</dbReference>
<dbReference type="Pfam" id="PF25390">
    <property type="entry name" value="WD40_RLD"/>
    <property type="match status" value="1"/>
</dbReference>
<dbReference type="InterPro" id="IPR009091">
    <property type="entry name" value="RCC1/BLIP-II"/>
</dbReference>
<evidence type="ECO:0000256" key="1">
    <source>
        <dbReference type="ARBA" id="ARBA00022723"/>
    </source>
</evidence>
<dbReference type="SUPFAM" id="SSF57903">
    <property type="entry name" value="FYVE/PHD zinc finger"/>
    <property type="match status" value="1"/>
</dbReference>
<dbReference type="InterPro" id="IPR017455">
    <property type="entry name" value="Znf_FYVE-rel"/>
</dbReference>
<dbReference type="Pfam" id="PF01363">
    <property type="entry name" value="FYVE"/>
    <property type="match status" value="1"/>
</dbReference>
<dbReference type="InterPro" id="IPR013083">
    <property type="entry name" value="Znf_RING/FYVE/PHD"/>
</dbReference>
<accession>A0A9Q0QV77</accession>
<dbReference type="CDD" id="cd13365">
    <property type="entry name" value="PH_PLC_plant-like"/>
    <property type="match status" value="1"/>
</dbReference>
<comment type="caution">
    <text evidence="10">The sequence shown here is derived from an EMBL/GenBank/DDBJ whole genome shotgun (WGS) entry which is preliminary data.</text>
</comment>
<name>A0A9Q0QV77_9MAGN</name>
<dbReference type="InterPro" id="IPR011011">
    <property type="entry name" value="Znf_FYVE_PHD"/>
</dbReference>
<dbReference type="SUPFAM" id="SSF50985">
    <property type="entry name" value="RCC1/BLIP-II"/>
    <property type="match status" value="1"/>
</dbReference>
<evidence type="ECO:0000256" key="4">
    <source>
        <dbReference type="ARBA" id="ARBA00022833"/>
    </source>
</evidence>
<gene>
    <name evidence="10" type="ORF">NE237_006209</name>
</gene>
<evidence type="ECO:0000256" key="7">
    <source>
        <dbReference type="SAM" id="Coils"/>
    </source>
</evidence>
<evidence type="ECO:0000313" key="10">
    <source>
        <dbReference type="EMBL" id="KAJ4973035.1"/>
    </source>
</evidence>
<dbReference type="GO" id="GO:0008270">
    <property type="term" value="F:zinc ion binding"/>
    <property type="evidence" value="ECO:0007669"/>
    <property type="project" value="UniProtKB-KW"/>
</dbReference>
<dbReference type="InterPro" id="IPR051210">
    <property type="entry name" value="Ub_ligase/GEF_domain"/>
</dbReference>
<evidence type="ECO:0000259" key="8">
    <source>
        <dbReference type="PROSITE" id="PS50178"/>
    </source>
</evidence>
<dbReference type="PANTHER" id="PTHR22870:SF350">
    <property type="entry name" value="F12P19.9 PROTEIN"/>
    <property type="match status" value="1"/>
</dbReference>
<sequence>MKLRRMGEVSVTTDRSVEQAIVALKKGAHLLKFGRRGKPKFCPFRLSLDEKLLIWYSGKESRELRLITVTNIIRGQKTVKFQRYPQPEKESQSFSLVYENGECTLDLICKDKEQADSWVLGLLALISRSDHPKSSNLWSCRGAQTCANSPVGYSHRKKDLGLLEGSTKVSQVHSLHGSPRSLEERCLSDGLLYSSESFYSSAPRTLSNIQSVMGIVFPQPSYLEPDYLNEKKESYTSTGWHKNLLNGVSSHARCFSPSDKNDIPRDVFLWGEGLGGISGGGVDRSDTPSHAQSDSLVPKLLESIMMLEVQKISLGRKHAGLVTKQGEAYCWGEGSGGKLGHKVNMDVSNPKFVESLNGVHIESISCSEYYTCALSLSGELYIWGDSSHGAGFIGDRKNRSKWLPCRLSGPLEGIHISGVACGEWHMAIVSSCGQLFTCGDGTFGVLGHGNLQSISQPKEVESLKELRVRSVACGPWHMAAIVDIMVDHFNTSHPTGKLFTWGDGDEGRLGHAGQGKKLQPACVAQLVDHDFLQVSCGITLTVGLTDTGMVYTMGSKKHGQLGNPQARDKSITMVEGKLKGEFVKEISSGSYHVAVLTSRKRVYTWGKGANGRLGLGDVEDKNSPTLVEALQDRHVERITCGSSSTAVICLHKSISSTDQLVCNGCRIAFGFARKKHNCYNCGLLFCRPCSSKKVMNASLAPNKSKPFRVCDPCFNQLSHNGHSNRALKSENPSPRLPLTARKPFSNLKVSRGEGTLTQGPLISPKVHSQVDAKCIEEQTLSNLGGNELPLEPVSPFLSTLQRWGQVPIPPLFHKYDRENSPAFRSISRNKSSAAPSVHSQQMVCESESTFPTIMGVNNVFHESDRILVQEVKHLRAEVKNLEKQCQMKSISIHKYQQQIEETWTIARDEAAKHKDAKEVIRALKVRLQVLLEKQSTVRDASTFSALANGADVHLPHTPPTSTDKPDLDDVDPLLVNSQFPPPVAVLKNRLGDPCSSPVSCDTLSGCAQDLCHIYTGPTDGSHVAMADSRHTVNKALLREWVEQDERGVYITLMSLPNGRNGLIRVRFSRKRYNNKEAEQWWVENQLRVYEKYNIERHISPDTKKIEG</sequence>
<feature type="repeat" description="RCC1" evidence="6">
    <location>
        <begin position="378"/>
        <end position="432"/>
    </location>
</feature>
<protein>
    <submittedName>
        <fullName evidence="10">Uncharacterized protein</fullName>
    </submittedName>
</protein>
<proteinExistence type="predicted"/>
<dbReference type="Pfam" id="PF16457">
    <property type="entry name" value="PH_12"/>
    <property type="match status" value="1"/>
</dbReference>
<dbReference type="Gene3D" id="2.130.10.30">
    <property type="entry name" value="Regulator of chromosome condensation 1/beta-lactamase-inhibitor protein II"/>
    <property type="match status" value="2"/>
</dbReference>
<dbReference type="EMBL" id="JAMYWD010000004">
    <property type="protein sequence ID" value="KAJ4973035.1"/>
    <property type="molecule type" value="Genomic_DNA"/>
</dbReference>